<feature type="region of interest" description="Disordered" evidence="1">
    <location>
        <begin position="939"/>
        <end position="1000"/>
    </location>
</feature>
<protein>
    <submittedName>
        <fullName evidence="2">Uncharacterized protein</fullName>
    </submittedName>
</protein>
<evidence type="ECO:0000313" key="2">
    <source>
        <dbReference type="EMBL" id="KAH7063091.1"/>
    </source>
</evidence>
<feature type="region of interest" description="Disordered" evidence="1">
    <location>
        <begin position="203"/>
        <end position="227"/>
    </location>
</feature>
<dbReference type="EMBL" id="JAGTJR010000002">
    <property type="protein sequence ID" value="KAH7063091.1"/>
    <property type="molecule type" value="Genomic_DNA"/>
</dbReference>
<feature type="region of interest" description="Disordered" evidence="1">
    <location>
        <begin position="840"/>
        <end position="866"/>
    </location>
</feature>
<dbReference type="Proteomes" id="UP000774617">
    <property type="component" value="Unassembled WGS sequence"/>
</dbReference>
<accession>A0ABQ8GRW4</accession>
<feature type="compositionally biased region" description="Basic and acidic residues" evidence="1">
    <location>
        <begin position="977"/>
        <end position="987"/>
    </location>
</feature>
<proteinExistence type="predicted"/>
<gene>
    <name evidence="2" type="ORF">B0J12DRAFT_641379</name>
</gene>
<feature type="compositionally biased region" description="Basic and acidic residues" evidence="1">
    <location>
        <begin position="203"/>
        <end position="213"/>
    </location>
</feature>
<comment type="caution">
    <text evidence="2">The sequence shown here is derived from an EMBL/GenBank/DDBJ whole genome shotgun (WGS) entry which is preliminary data.</text>
</comment>
<name>A0ABQ8GRW4_9PEZI</name>
<organism evidence="2 3">
    <name type="scientific">Macrophomina phaseolina</name>
    <dbReference type="NCBI Taxonomy" id="35725"/>
    <lineage>
        <taxon>Eukaryota</taxon>
        <taxon>Fungi</taxon>
        <taxon>Dikarya</taxon>
        <taxon>Ascomycota</taxon>
        <taxon>Pezizomycotina</taxon>
        <taxon>Dothideomycetes</taxon>
        <taxon>Dothideomycetes incertae sedis</taxon>
        <taxon>Botryosphaeriales</taxon>
        <taxon>Botryosphaeriaceae</taxon>
        <taxon>Macrophomina</taxon>
    </lineage>
</organism>
<feature type="region of interest" description="Disordered" evidence="1">
    <location>
        <begin position="1025"/>
        <end position="1044"/>
    </location>
</feature>
<reference evidence="2 3" key="1">
    <citation type="journal article" date="2021" name="Nat. Commun.">
        <title>Genetic determinants of endophytism in the Arabidopsis root mycobiome.</title>
        <authorList>
            <person name="Mesny F."/>
            <person name="Miyauchi S."/>
            <person name="Thiergart T."/>
            <person name="Pickel B."/>
            <person name="Atanasova L."/>
            <person name="Karlsson M."/>
            <person name="Huettel B."/>
            <person name="Barry K.W."/>
            <person name="Haridas S."/>
            <person name="Chen C."/>
            <person name="Bauer D."/>
            <person name="Andreopoulos W."/>
            <person name="Pangilinan J."/>
            <person name="LaButti K."/>
            <person name="Riley R."/>
            <person name="Lipzen A."/>
            <person name="Clum A."/>
            <person name="Drula E."/>
            <person name="Henrissat B."/>
            <person name="Kohler A."/>
            <person name="Grigoriev I.V."/>
            <person name="Martin F.M."/>
            <person name="Hacquard S."/>
        </authorList>
    </citation>
    <scope>NUCLEOTIDE SEQUENCE [LARGE SCALE GENOMIC DNA]</scope>
    <source>
        <strain evidence="2 3">MPI-SDFR-AT-0080</strain>
    </source>
</reference>
<evidence type="ECO:0000256" key="1">
    <source>
        <dbReference type="SAM" id="MobiDB-lite"/>
    </source>
</evidence>
<sequence>MDHFLERITPKLQELRHFSARDLSKDGQAEKAILEVLTWAGPDVENFGEDFQEFYDGLLLYRNLTLASTDRRSVQEFVVVFFEIHGSDPRSFPAAVKSGLGLFSMCYNAHPRGTNPPYGLWDTLNAADLLGLPEARMLRLYLKSHQEIFGSSTLGNALRNIEDLDESGHLHLPFSDGFNHCARQAVTSFTEDPSRFWVTCESPRERSQPKERSTATMKRGNKERLAANPGGIENMQILVGPSGCGKTSSIHSLLKKNWGFYLLPGNMPEASAEPTGVDEDELRDRLEYRPRRGGGSRDTQTWLDDVKSMYEHFPFPQYGAHLRACTLLSARIWILCQFRLKVGPHCTPSDWLKLQTSCTNPRKDIFNHLYRVARFFDLRIPDYDGFRDSQVLYCFDEAQCDLPAVSPGRSEWPHVQSIYRNDFPPLTLMTLTAFGLVKDHAWAKGLGISLSGTALQLGQMHKMIQGVREEVEARAIKLGDLQPKVNDAFRLIETDKDFRDLLRERGHAYDEWTNIIVQHSIPLRGRVVWSVCYLDEIERLVGRRGREMRKADIQKACARICRSAKNGLKERLRDMELRPFIRATKEKPSLLRSPLNEYTVDPHGGDSQTALENFQSEQKRHEELMDELCWLAIRSDLFGEASIFASSESAQLVALGFAFVENQESTELKVKLKERLAVDAAIEYFQTRKLSNGQSMYDRALVNFLYLEQNNTSALGKTAELFFAWHLKKVLRQPQIHKDMALQTFTETYRAEVLRLLVGASHIPDVQHQFGSHAGCNDLTEYCLVEGKRTAYQERTEADRDPAMWNWLEKIRNGLEGDRLGATFWFPSNNTGPDVVFALKKKDSQPHPSHSRNPSSRKRKRDSGSAPRLDYSLVLCAVQIKRKEVVQEHDKAIETTDPNYWFSKNKIEDGLGITRELREWQEDGYPFVRILVSALTDPKEFKEPKNKAPTAAEKYFSDKTAKGQQGSSKTGQKRPKERLTEQGREESLQDVEIPSDQQYYTSVGATDDDLLFGDAFRMLRQAQRIETPLEQSGSGLAKSLPIRT</sequence>
<keyword evidence="3" id="KW-1185">Reference proteome</keyword>
<evidence type="ECO:0000313" key="3">
    <source>
        <dbReference type="Proteomes" id="UP000774617"/>
    </source>
</evidence>